<reference evidence="3" key="3">
    <citation type="submission" date="2020-12" db="UniProtKB">
        <authorList>
            <consortium name="EnsemblPlants"/>
        </authorList>
    </citation>
    <scope>IDENTIFICATION</scope>
</reference>
<sequence length="63" mass="6938">MEDCVLVHVLITLFVSSSHCRQVPSLCHGESLKPLAKQTRTLRFLAVVGLMQVKKSLSSTLSN</sequence>
<dbReference type="EMBL" id="ABEU02000024">
    <property type="protein sequence ID" value="PNR27882.1"/>
    <property type="molecule type" value="Genomic_DNA"/>
</dbReference>
<dbReference type="Proteomes" id="UP000006727">
    <property type="component" value="Chromosome 24"/>
</dbReference>
<feature type="signal peptide" evidence="1">
    <location>
        <begin position="1"/>
        <end position="20"/>
    </location>
</feature>
<keyword evidence="4" id="KW-1185">Reference proteome</keyword>
<dbReference type="Gramene" id="Pp3c24_600V3.1">
    <property type="protein sequence ID" value="PAC:32909792.CDS.1"/>
    <property type="gene ID" value="Pp3c24_600"/>
</dbReference>
<gene>
    <name evidence="2" type="ORF">PHYPA_028474</name>
</gene>
<reference evidence="2 4" key="2">
    <citation type="journal article" date="2018" name="Plant J.">
        <title>The Physcomitrella patens chromosome-scale assembly reveals moss genome structure and evolution.</title>
        <authorList>
            <person name="Lang D."/>
            <person name="Ullrich K.K."/>
            <person name="Murat F."/>
            <person name="Fuchs J."/>
            <person name="Jenkins J."/>
            <person name="Haas F.B."/>
            <person name="Piednoel M."/>
            <person name="Gundlach H."/>
            <person name="Van Bel M."/>
            <person name="Meyberg R."/>
            <person name="Vives C."/>
            <person name="Morata J."/>
            <person name="Symeonidi A."/>
            <person name="Hiss M."/>
            <person name="Muchero W."/>
            <person name="Kamisugi Y."/>
            <person name="Saleh O."/>
            <person name="Blanc G."/>
            <person name="Decker E.L."/>
            <person name="van Gessel N."/>
            <person name="Grimwood J."/>
            <person name="Hayes R.D."/>
            <person name="Graham S.W."/>
            <person name="Gunter L.E."/>
            <person name="McDaniel S.F."/>
            <person name="Hoernstein S.N.W."/>
            <person name="Larsson A."/>
            <person name="Li F.W."/>
            <person name="Perroud P.F."/>
            <person name="Phillips J."/>
            <person name="Ranjan P."/>
            <person name="Rokshar D.S."/>
            <person name="Rothfels C.J."/>
            <person name="Schneider L."/>
            <person name="Shu S."/>
            <person name="Stevenson D.W."/>
            <person name="Thummler F."/>
            <person name="Tillich M."/>
            <person name="Villarreal Aguilar J.C."/>
            <person name="Widiez T."/>
            <person name="Wong G.K."/>
            <person name="Wymore A."/>
            <person name="Zhang Y."/>
            <person name="Zimmer A.D."/>
            <person name="Quatrano R.S."/>
            <person name="Mayer K.F.X."/>
            <person name="Goodstein D."/>
            <person name="Casacuberta J.M."/>
            <person name="Vandepoele K."/>
            <person name="Reski R."/>
            <person name="Cuming A.C."/>
            <person name="Tuskan G.A."/>
            <person name="Maumus F."/>
            <person name="Salse J."/>
            <person name="Schmutz J."/>
            <person name="Rensing S.A."/>
        </authorList>
    </citation>
    <scope>NUCLEOTIDE SEQUENCE [LARGE SCALE GENOMIC DNA]</scope>
    <source>
        <strain evidence="3 4">cv. Gransden 2004</strain>
    </source>
</reference>
<accession>A0A2K1IF31</accession>
<feature type="chain" id="PRO_5036318875" evidence="1">
    <location>
        <begin position="21"/>
        <end position="63"/>
    </location>
</feature>
<name>A0A2K1IF31_PHYPA</name>
<protein>
    <submittedName>
        <fullName evidence="2 3">Uncharacterized protein</fullName>
    </submittedName>
</protein>
<evidence type="ECO:0000256" key="1">
    <source>
        <dbReference type="SAM" id="SignalP"/>
    </source>
</evidence>
<organism evidence="2">
    <name type="scientific">Physcomitrium patens</name>
    <name type="common">Spreading-leaved earth moss</name>
    <name type="synonym">Physcomitrella patens</name>
    <dbReference type="NCBI Taxonomy" id="3218"/>
    <lineage>
        <taxon>Eukaryota</taxon>
        <taxon>Viridiplantae</taxon>
        <taxon>Streptophyta</taxon>
        <taxon>Embryophyta</taxon>
        <taxon>Bryophyta</taxon>
        <taxon>Bryophytina</taxon>
        <taxon>Bryopsida</taxon>
        <taxon>Funariidae</taxon>
        <taxon>Funariales</taxon>
        <taxon>Funariaceae</taxon>
        <taxon>Physcomitrium</taxon>
    </lineage>
</organism>
<dbReference type="AlphaFoldDB" id="A0A2K1IF31"/>
<dbReference type="EnsemblPlants" id="Pp3c24_600V3.2">
    <property type="protein sequence ID" value="PAC:32909793.CDS.1"/>
    <property type="gene ID" value="Pp3c24_600"/>
</dbReference>
<dbReference type="Gramene" id="Pp3c24_600V3.2">
    <property type="protein sequence ID" value="PAC:32909793.CDS.1"/>
    <property type="gene ID" value="Pp3c24_600"/>
</dbReference>
<evidence type="ECO:0000313" key="4">
    <source>
        <dbReference type="Proteomes" id="UP000006727"/>
    </source>
</evidence>
<evidence type="ECO:0000313" key="2">
    <source>
        <dbReference type="EMBL" id="PNR27882.1"/>
    </source>
</evidence>
<keyword evidence="1" id="KW-0732">Signal</keyword>
<evidence type="ECO:0000313" key="3">
    <source>
        <dbReference type="EnsemblPlants" id="PAC:32909792.CDS.1"/>
    </source>
</evidence>
<dbReference type="EnsemblPlants" id="Pp3c24_600V3.1">
    <property type="protein sequence ID" value="PAC:32909792.CDS.1"/>
    <property type="gene ID" value="Pp3c24_600"/>
</dbReference>
<reference evidence="2 4" key="1">
    <citation type="journal article" date="2008" name="Science">
        <title>The Physcomitrella genome reveals evolutionary insights into the conquest of land by plants.</title>
        <authorList>
            <person name="Rensing S."/>
            <person name="Lang D."/>
            <person name="Zimmer A."/>
            <person name="Terry A."/>
            <person name="Salamov A."/>
            <person name="Shapiro H."/>
            <person name="Nishiyama T."/>
            <person name="Perroud P.-F."/>
            <person name="Lindquist E."/>
            <person name="Kamisugi Y."/>
            <person name="Tanahashi T."/>
            <person name="Sakakibara K."/>
            <person name="Fujita T."/>
            <person name="Oishi K."/>
            <person name="Shin-I T."/>
            <person name="Kuroki Y."/>
            <person name="Toyoda A."/>
            <person name="Suzuki Y."/>
            <person name="Hashimoto A."/>
            <person name="Yamaguchi K."/>
            <person name="Sugano A."/>
            <person name="Kohara Y."/>
            <person name="Fujiyama A."/>
            <person name="Anterola A."/>
            <person name="Aoki S."/>
            <person name="Ashton N."/>
            <person name="Barbazuk W.B."/>
            <person name="Barker E."/>
            <person name="Bennetzen J."/>
            <person name="Bezanilla M."/>
            <person name="Blankenship R."/>
            <person name="Cho S.H."/>
            <person name="Dutcher S."/>
            <person name="Estelle M."/>
            <person name="Fawcett J.A."/>
            <person name="Gundlach H."/>
            <person name="Hanada K."/>
            <person name="Heyl A."/>
            <person name="Hicks K.A."/>
            <person name="Hugh J."/>
            <person name="Lohr M."/>
            <person name="Mayer K."/>
            <person name="Melkozernov A."/>
            <person name="Murata T."/>
            <person name="Nelson D."/>
            <person name="Pils B."/>
            <person name="Prigge M."/>
            <person name="Reiss B."/>
            <person name="Renner T."/>
            <person name="Rombauts S."/>
            <person name="Rushton P."/>
            <person name="Sanderfoot A."/>
            <person name="Schween G."/>
            <person name="Shiu S.-H."/>
            <person name="Stueber K."/>
            <person name="Theodoulou F.L."/>
            <person name="Tu H."/>
            <person name="Van de Peer Y."/>
            <person name="Verrier P.J."/>
            <person name="Waters E."/>
            <person name="Wood A."/>
            <person name="Yang L."/>
            <person name="Cove D."/>
            <person name="Cuming A."/>
            <person name="Hasebe M."/>
            <person name="Lucas S."/>
            <person name="Mishler D.B."/>
            <person name="Reski R."/>
            <person name="Grigoriev I."/>
            <person name="Quatrano R.S."/>
            <person name="Boore J.L."/>
        </authorList>
    </citation>
    <scope>NUCLEOTIDE SEQUENCE [LARGE SCALE GENOMIC DNA]</scope>
    <source>
        <strain evidence="3 4">cv. Gransden 2004</strain>
    </source>
</reference>
<proteinExistence type="predicted"/>
<dbReference type="InParanoid" id="A0A2K1IF31"/>